<comment type="caution">
    <text evidence="1">The sequence shown here is derived from an EMBL/GenBank/DDBJ whole genome shotgun (WGS) entry which is preliminary data.</text>
</comment>
<evidence type="ECO:0000313" key="1">
    <source>
        <dbReference type="EMBL" id="MFD1605405.1"/>
    </source>
</evidence>
<organism evidence="1 2">
    <name type="scientific">Flavobacterium artemisiae</name>
    <dbReference type="NCBI Taxonomy" id="2126556"/>
    <lineage>
        <taxon>Bacteria</taxon>
        <taxon>Pseudomonadati</taxon>
        <taxon>Bacteroidota</taxon>
        <taxon>Flavobacteriia</taxon>
        <taxon>Flavobacteriales</taxon>
        <taxon>Flavobacteriaceae</taxon>
        <taxon>Flavobacterium</taxon>
    </lineage>
</organism>
<dbReference type="Proteomes" id="UP001597138">
    <property type="component" value="Unassembled WGS sequence"/>
</dbReference>
<reference evidence="2" key="1">
    <citation type="journal article" date="2019" name="Int. J. Syst. Evol. Microbiol.">
        <title>The Global Catalogue of Microorganisms (GCM) 10K type strain sequencing project: providing services to taxonomists for standard genome sequencing and annotation.</title>
        <authorList>
            <consortium name="The Broad Institute Genomics Platform"/>
            <consortium name="The Broad Institute Genome Sequencing Center for Infectious Disease"/>
            <person name="Wu L."/>
            <person name="Ma J."/>
        </authorList>
    </citation>
    <scope>NUCLEOTIDE SEQUENCE [LARGE SCALE GENOMIC DNA]</scope>
    <source>
        <strain evidence="2">CCUG 70865</strain>
    </source>
</reference>
<protein>
    <recommendedName>
        <fullName evidence="3">CheY chemotaxis protein or a CheY-like REC (Receiver) domain</fullName>
    </recommendedName>
</protein>
<name>A0ABW4HL57_9FLAO</name>
<proteinExistence type="predicted"/>
<dbReference type="RefSeq" id="WP_379813225.1">
    <property type="nucleotide sequence ID" value="NZ_JBHUDZ010000018.1"/>
</dbReference>
<evidence type="ECO:0000313" key="2">
    <source>
        <dbReference type="Proteomes" id="UP001597138"/>
    </source>
</evidence>
<gene>
    <name evidence="1" type="ORF">ACFSC2_21900</name>
</gene>
<dbReference type="EMBL" id="JBHUDZ010000018">
    <property type="protein sequence ID" value="MFD1605405.1"/>
    <property type="molecule type" value="Genomic_DNA"/>
</dbReference>
<sequence>MDKRGPIIIIEENIDNRRMFGQIFSELPIANAILYFDTLQEADEELVSEDITPFIFFANILQFEEKNKHQDIENHILISQKTDCPCLFFSILFPNCFIIDTYSVPVKSYFINPYSEEKFKQVLSSIVQFWNTKKDQNQQEIKSEKKNKTYKSSKPI</sequence>
<keyword evidence="2" id="KW-1185">Reference proteome</keyword>
<accession>A0ABW4HL57</accession>
<evidence type="ECO:0008006" key="3">
    <source>
        <dbReference type="Google" id="ProtNLM"/>
    </source>
</evidence>